<gene>
    <name evidence="3" type="ORF">BDV95DRAFT_378263</name>
</gene>
<dbReference type="InterPro" id="IPR000408">
    <property type="entry name" value="Reg_chr_condens"/>
</dbReference>
<feature type="region of interest" description="Disordered" evidence="2">
    <location>
        <begin position="336"/>
        <end position="357"/>
    </location>
</feature>
<name>A0A7C8M826_9PLEO</name>
<evidence type="ECO:0000256" key="2">
    <source>
        <dbReference type="SAM" id="MobiDB-lite"/>
    </source>
</evidence>
<dbReference type="OrthoDB" id="5370059at2759"/>
<dbReference type="AlphaFoldDB" id="A0A7C8M826"/>
<organism evidence="3 4">
    <name type="scientific">Massariosphaeria phaeospora</name>
    <dbReference type="NCBI Taxonomy" id="100035"/>
    <lineage>
        <taxon>Eukaryota</taxon>
        <taxon>Fungi</taxon>
        <taxon>Dikarya</taxon>
        <taxon>Ascomycota</taxon>
        <taxon>Pezizomycotina</taxon>
        <taxon>Dothideomycetes</taxon>
        <taxon>Pleosporomycetidae</taxon>
        <taxon>Pleosporales</taxon>
        <taxon>Pleosporales incertae sedis</taxon>
        <taxon>Massariosphaeria</taxon>
    </lineage>
</organism>
<comment type="caution">
    <text evidence="3">The sequence shown here is derived from an EMBL/GenBank/DDBJ whole genome shotgun (WGS) entry which is preliminary data.</text>
</comment>
<dbReference type="PANTHER" id="PTHR45982">
    <property type="entry name" value="REGULATOR OF CHROMOSOME CONDENSATION"/>
    <property type="match status" value="1"/>
</dbReference>
<feature type="compositionally biased region" description="Basic and acidic residues" evidence="2">
    <location>
        <begin position="336"/>
        <end position="347"/>
    </location>
</feature>
<evidence type="ECO:0000256" key="1">
    <source>
        <dbReference type="PROSITE-ProRule" id="PRU00235"/>
    </source>
</evidence>
<evidence type="ECO:0008006" key="5">
    <source>
        <dbReference type="Google" id="ProtNLM"/>
    </source>
</evidence>
<keyword evidence="4" id="KW-1185">Reference proteome</keyword>
<dbReference type="InterPro" id="IPR009091">
    <property type="entry name" value="RCC1/BLIP-II"/>
</dbReference>
<sequence length="501" mass="55148">MDFYSFGVASPPLPSPERAGSPNLLLHGADIQILWQSWCDALVLQKATPDSAPQAHYLGTGLTTAQAEHAKRIAISDSTALFFGEALHRGLRCIVTRVKPSITLFAAELELELEQENESSVPETETLPLQFDFAIDHIKFSSSDDSIIVMVRNASQGRVFHFDSPDLFRKWLRDSNTSPPHVATNFPAEEWVQVVENATTLTALASSGRVFTWTYDARYPKCLGRPVDAESPADCPSPVPYLSEIKIVKIASGGYMTAAVSEDGELFLWGQACPGTQNELTVLKDGEAKAASAKKELFIRDLGMDPYLPPPPVTYTPWSPWTASKWHRDVAIMRRDGKLPPHPEDPRQAGSSGDEDDQDEFVKCVRLNLAVPNINVTDVAIGFGHILVATCTEQHSSRMRAIYAAGQNDKGQLGLAQNLEYGMDALPEFAENFEKLASFQNSTLVSYQGKTMAQMRCVGWSSLVVIKKDPSAYSQTDPARDLILDGQSGQAQVDWENWCVL</sequence>
<dbReference type="PANTHER" id="PTHR45982:SF1">
    <property type="entry name" value="REGULATOR OF CHROMOSOME CONDENSATION"/>
    <property type="match status" value="1"/>
</dbReference>
<dbReference type="InterPro" id="IPR051553">
    <property type="entry name" value="Ran_GTPase-activating"/>
</dbReference>
<reference evidence="3 4" key="1">
    <citation type="submission" date="2020-01" db="EMBL/GenBank/DDBJ databases">
        <authorList>
            <consortium name="DOE Joint Genome Institute"/>
            <person name="Haridas S."/>
            <person name="Albert R."/>
            <person name="Binder M."/>
            <person name="Bloem J."/>
            <person name="Labutti K."/>
            <person name="Salamov A."/>
            <person name="Andreopoulos B."/>
            <person name="Baker S.E."/>
            <person name="Barry K."/>
            <person name="Bills G."/>
            <person name="Bluhm B.H."/>
            <person name="Cannon C."/>
            <person name="Castanera R."/>
            <person name="Culley D.E."/>
            <person name="Daum C."/>
            <person name="Ezra D."/>
            <person name="Gonzalez J.B."/>
            <person name="Henrissat B."/>
            <person name="Kuo A."/>
            <person name="Liang C."/>
            <person name="Lipzen A."/>
            <person name="Lutzoni F."/>
            <person name="Magnuson J."/>
            <person name="Mondo S."/>
            <person name="Nolan M."/>
            <person name="Ohm R."/>
            <person name="Pangilinan J."/>
            <person name="Park H.-J.H."/>
            <person name="Ramirez L."/>
            <person name="Alfaro M."/>
            <person name="Sun H."/>
            <person name="Tritt A."/>
            <person name="Yoshinaga Y."/>
            <person name="Zwiers L.-H.L."/>
            <person name="Turgeon B.G."/>
            <person name="Goodwin S.B."/>
            <person name="Spatafora J.W."/>
            <person name="Crous P.W."/>
            <person name="Grigoriev I.V."/>
        </authorList>
    </citation>
    <scope>NUCLEOTIDE SEQUENCE [LARGE SCALE GENOMIC DNA]</scope>
    <source>
        <strain evidence="3 4">CBS 611.86</strain>
    </source>
</reference>
<accession>A0A7C8M826</accession>
<proteinExistence type="predicted"/>
<feature type="repeat" description="RCC1" evidence="1">
    <location>
        <begin position="208"/>
        <end position="263"/>
    </location>
</feature>
<dbReference type="SUPFAM" id="SSF50985">
    <property type="entry name" value="RCC1/BLIP-II"/>
    <property type="match status" value="1"/>
</dbReference>
<dbReference type="PROSITE" id="PS50012">
    <property type="entry name" value="RCC1_3"/>
    <property type="match status" value="1"/>
</dbReference>
<dbReference type="Gene3D" id="2.130.10.30">
    <property type="entry name" value="Regulator of chromosome condensation 1/beta-lactamase-inhibitor protein II"/>
    <property type="match status" value="1"/>
</dbReference>
<dbReference type="EMBL" id="JAADJZ010000008">
    <property type="protein sequence ID" value="KAF2873280.1"/>
    <property type="molecule type" value="Genomic_DNA"/>
</dbReference>
<evidence type="ECO:0000313" key="3">
    <source>
        <dbReference type="EMBL" id="KAF2873280.1"/>
    </source>
</evidence>
<evidence type="ECO:0000313" key="4">
    <source>
        <dbReference type="Proteomes" id="UP000481861"/>
    </source>
</evidence>
<protein>
    <recommendedName>
        <fullName evidence="5">Regulator of chromosome condensation 1/beta-lactamase-inhibitor protein II</fullName>
    </recommendedName>
</protein>
<dbReference type="Proteomes" id="UP000481861">
    <property type="component" value="Unassembled WGS sequence"/>
</dbReference>